<keyword evidence="1" id="KW-0175">Coiled coil</keyword>
<feature type="coiled-coil region" evidence="1">
    <location>
        <begin position="246"/>
        <end position="273"/>
    </location>
</feature>
<organism evidence="3 4">
    <name type="scientific">Henosepilachna vigintioctopunctata</name>
    <dbReference type="NCBI Taxonomy" id="420089"/>
    <lineage>
        <taxon>Eukaryota</taxon>
        <taxon>Metazoa</taxon>
        <taxon>Ecdysozoa</taxon>
        <taxon>Arthropoda</taxon>
        <taxon>Hexapoda</taxon>
        <taxon>Insecta</taxon>
        <taxon>Pterygota</taxon>
        <taxon>Neoptera</taxon>
        <taxon>Endopterygota</taxon>
        <taxon>Coleoptera</taxon>
        <taxon>Polyphaga</taxon>
        <taxon>Cucujiformia</taxon>
        <taxon>Coccinelloidea</taxon>
        <taxon>Coccinellidae</taxon>
        <taxon>Epilachninae</taxon>
        <taxon>Epilachnini</taxon>
        <taxon>Henosepilachna</taxon>
    </lineage>
</organism>
<evidence type="ECO:0000256" key="1">
    <source>
        <dbReference type="SAM" id="Coils"/>
    </source>
</evidence>
<accession>A0AAW1UZX6</accession>
<evidence type="ECO:0000313" key="4">
    <source>
        <dbReference type="Proteomes" id="UP001431783"/>
    </source>
</evidence>
<name>A0AAW1UZX6_9CUCU</name>
<evidence type="ECO:0000256" key="2">
    <source>
        <dbReference type="SAM" id="MobiDB-lite"/>
    </source>
</evidence>
<protein>
    <submittedName>
        <fullName evidence="3">Uncharacterized protein</fullName>
    </submittedName>
</protein>
<feature type="compositionally biased region" description="Polar residues" evidence="2">
    <location>
        <begin position="1"/>
        <end position="20"/>
    </location>
</feature>
<evidence type="ECO:0000313" key="3">
    <source>
        <dbReference type="EMBL" id="KAK9885500.1"/>
    </source>
</evidence>
<dbReference type="EMBL" id="JARQZJ010000095">
    <property type="protein sequence ID" value="KAK9885500.1"/>
    <property type="molecule type" value="Genomic_DNA"/>
</dbReference>
<feature type="region of interest" description="Disordered" evidence="2">
    <location>
        <begin position="70"/>
        <end position="108"/>
    </location>
</feature>
<dbReference type="AlphaFoldDB" id="A0AAW1UZX6"/>
<sequence>MLRNVDTQKTNVAASANVTDDQQEVIEKESKNLPENSSAEEVSHDTIKFNTNILPIIFYDKMKIAVDQNKPDNYRQSEPPQTVSSNAFRSHDYQEDQPVVQETSIPNKNDDIRGLERFQWKDDDDEFHSATACSEVYEHEETYLTLFDKVAMNPMKISDLFPRQLQLADHSGNSSNQESFFTAECPYFYEVSKFSTVYAQRMIPPPNQSNCCSDKQVGTLEYTAKSRTYQDGRIFRIEPDGEELAEVAIKREKADLEENVDKIKVRIRLTDERNSKKPKPSVGSMRTETDMTINRSQKFSRSLADFNVKYKAIKEKIVDETKVITDGDNIKILIPLDSTNFENENNQ</sequence>
<gene>
    <name evidence="3" type="ORF">WA026_010993</name>
</gene>
<feature type="compositionally biased region" description="Polar residues" evidence="2">
    <location>
        <begin position="76"/>
        <end position="88"/>
    </location>
</feature>
<feature type="region of interest" description="Disordered" evidence="2">
    <location>
        <begin position="1"/>
        <end position="23"/>
    </location>
</feature>
<proteinExistence type="predicted"/>
<keyword evidence="4" id="KW-1185">Reference proteome</keyword>
<dbReference type="Proteomes" id="UP001431783">
    <property type="component" value="Unassembled WGS sequence"/>
</dbReference>
<comment type="caution">
    <text evidence="3">The sequence shown here is derived from an EMBL/GenBank/DDBJ whole genome shotgun (WGS) entry which is preliminary data.</text>
</comment>
<reference evidence="3 4" key="1">
    <citation type="submission" date="2023-03" db="EMBL/GenBank/DDBJ databases">
        <title>Genome insight into feeding habits of ladybird beetles.</title>
        <authorList>
            <person name="Li H.-S."/>
            <person name="Huang Y.-H."/>
            <person name="Pang H."/>
        </authorList>
    </citation>
    <scope>NUCLEOTIDE SEQUENCE [LARGE SCALE GENOMIC DNA]</scope>
    <source>
        <strain evidence="3">SYSU_2023b</strain>
        <tissue evidence="3">Whole body</tissue>
    </source>
</reference>